<evidence type="ECO:0000313" key="2">
    <source>
        <dbReference type="EMBL" id="KIM52841.1"/>
    </source>
</evidence>
<dbReference type="InParanoid" id="A0A0C3D9P8"/>
<dbReference type="AlphaFoldDB" id="A0A0C3D9P8"/>
<dbReference type="EMBL" id="KN822197">
    <property type="protein sequence ID" value="KIM52841.1"/>
    <property type="molecule type" value="Genomic_DNA"/>
</dbReference>
<sequence>MPREKTTVPCESCGERFKPTGLGPHRKSCLKNKHKTGKDLAFVEILRNTAGPSQSNDHSDTISPSGPGNSPSHNLDEFWTAPLPDERPMSTDSDPGLHGHGMPLIEPKCIN</sequence>
<dbReference type="Proteomes" id="UP000053989">
    <property type="component" value="Unassembled WGS sequence"/>
</dbReference>
<feature type="region of interest" description="Disordered" evidence="1">
    <location>
        <begin position="47"/>
        <end position="111"/>
    </location>
</feature>
<gene>
    <name evidence="2" type="ORF">SCLCIDRAFT_32308</name>
</gene>
<evidence type="ECO:0000313" key="3">
    <source>
        <dbReference type="Proteomes" id="UP000053989"/>
    </source>
</evidence>
<keyword evidence="3" id="KW-1185">Reference proteome</keyword>
<organism evidence="2 3">
    <name type="scientific">Scleroderma citrinum Foug A</name>
    <dbReference type="NCBI Taxonomy" id="1036808"/>
    <lineage>
        <taxon>Eukaryota</taxon>
        <taxon>Fungi</taxon>
        <taxon>Dikarya</taxon>
        <taxon>Basidiomycota</taxon>
        <taxon>Agaricomycotina</taxon>
        <taxon>Agaricomycetes</taxon>
        <taxon>Agaricomycetidae</taxon>
        <taxon>Boletales</taxon>
        <taxon>Sclerodermatineae</taxon>
        <taxon>Sclerodermataceae</taxon>
        <taxon>Scleroderma</taxon>
    </lineage>
</organism>
<dbReference type="STRING" id="1036808.A0A0C3D9P8"/>
<reference evidence="3" key="2">
    <citation type="submission" date="2015-01" db="EMBL/GenBank/DDBJ databases">
        <title>Evolutionary Origins and Diversification of the Mycorrhizal Mutualists.</title>
        <authorList>
            <consortium name="DOE Joint Genome Institute"/>
            <consortium name="Mycorrhizal Genomics Consortium"/>
            <person name="Kohler A."/>
            <person name="Kuo A."/>
            <person name="Nagy L.G."/>
            <person name="Floudas D."/>
            <person name="Copeland A."/>
            <person name="Barry K.W."/>
            <person name="Cichocki N."/>
            <person name="Veneault-Fourrey C."/>
            <person name="LaButti K."/>
            <person name="Lindquist E.A."/>
            <person name="Lipzen A."/>
            <person name="Lundell T."/>
            <person name="Morin E."/>
            <person name="Murat C."/>
            <person name="Riley R."/>
            <person name="Ohm R."/>
            <person name="Sun H."/>
            <person name="Tunlid A."/>
            <person name="Henrissat B."/>
            <person name="Grigoriev I.V."/>
            <person name="Hibbett D.S."/>
            <person name="Martin F."/>
        </authorList>
    </citation>
    <scope>NUCLEOTIDE SEQUENCE [LARGE SCALE GENOMIC DNA]</scope>
    <source>
        <strain evidence="3">Foug A</strain>
    </source>
</reference>
<dbReference type="OrthoDB" id="3239511at2759"/>
<reference evidence="2 3" key="1">
    <citation type="submission" date="2014-04" db="EMBL/GenBank/DDBJ databases">
        <authorList>
            <consortium name="DOE Joint Genome Institute"/>
            <person name="Kuo A."/>
            <person name="Kohler A."/>
            <person name="Nagy L.G."/>
            <person name="Floudas D."/>
            <person name="Copeland A."/>
            <person name="Barry K.W."/>
            <person name="Cichocki N."/>
            <person name="Veneault-Fourrey C."/>
            <person name="LaButti K."/>
            <person name="Lindquist E.A."/>
            <person name="Lipzen A."/>
            <person name="Lundell T."/>
            <person name="Morin E."/>
            <person name="Murat C."/>
            <person name="Sun H."/>
            <person name="Tunlid A."/>
            <person name="Henrissat B."/>
            <person name="Grigoriev I.V."/>
            <person name="Hibbett D.S."/>
            <person name="Martin F."/>
            <person name="Nordberg H.P."/>
            <person name="Cantor M.N."/>
            <person name="Hua S.X."/>
        </authorList>
    </citation>
    <scope>NUCLEOTIDE SEQUENCE [LARGE SCALE GENOMIC DNA]</scope>
    <source>
        <strain evidence="2 3">Foug A</strain>
    </source>
</reference>
<feature type="compositionally biased region" description="Low complexity" evidence="1">
    <location>
        <begin position="63"/>
        <end position="72"/>
    </location>
</feature>
<name>A0A0C3D9P8_9AGAM</name>
<accession>A0A0C3D9P8</accession>
<dbReference type="HOGENOM" id="CLU_2159894_0_0_1"/>
<protein>
    <submittedName>
        <fullName evidence="2">Uncharacterized protein</fullName>
    </submittedName>
</protein>
<evidence type="ECO:0000256" key="1">
    <source>
        <dbReference type="SAM" id="MobiDB-lite"/>
    </source>
</evidence>
<proteinExistence type="predicted"/>